<dbReference type="NCBIfam" id="NF000355">
    <property type="entry name" value="ribo_prot_ABC_F"/>
    <property type="match status" value="1"/>
</dbReference>
<proteinExistence type="predicted"/>
<dbReference type="Proteomes" id="UP000215137">
    <property type="component" value="Chromosome"/>
</dbReference>
<dbReference type="InterPro" id="IPR051309">
    <property type="entry name" value="ABCF_ATPase"/>
</dbReference>
<dbReference type="InterPro" id="IPR027417">
    <property type="entry name" value="P-loop_NTPase"/>
</dbReference>
<evidence type="ECO:0000256" key="1">
    <source>
        <dbReference type="ARBA" id="ARBA00022741"/>
    </source>
</evidence>
<dbReference type="PROSITE" id="PS50893">
    <property type="entry name" value="ABC_TRANSPORTER_2"/>
    <property type="match status" value="2"/>
</dbReference>
<dbReference type="GO" id="GO:0016887">
    <property type="term" value="F:ATP hydrolysis activity"/>
    <property type="evidence" value="ECO:0007669"/>
    <property type="project" value="InterPro"/>
</dbReference>
<keyword evidence="6" id="KW-1185">Reference proteome</keyword>
<dbReference type="InterPro" id="IPR017871">
    <property type="entry name" value="ABC_transporter-like_CS"/>
</dbReference>
<accession>A0A248TEC9</accession>
<evidence type="ECO:0000259" key="4">
    <source>
        <dbReference type="PROSITE" id="PS50893"/>
    </source>
</evidence>
<keyword evidence="2 5" id="KW-0067">ATP-binding</keyword>
<dbReference type="InterPro" id="IPR032781">
    <property type="entry name" value="ABC_tran_Xtn"/>
</dbReference>
<dbReference type="SMART" id="SM00382">
    <property type="entry name" value="AAA"/>
    <property type="match status" value="2"/>
</dbReference>
<feature type="domain" description="ABC transporter" evidence="4">
    <location>
        <begin position="333"/>
        <end position="547"/>
    </location>
</feature>
<dbReference type="Pfam" id="PF12848">
    <property type="entry name" value="ABC_tran_Xtn"/>
    <property type="match status" value="1"/>
</dbReference>
<dbReference type="RefSeq" id="WP_095370109.1">
    <property type="nucleotide sequence ID" value="NZ_CP022983.1"/>
</dbReference>
<dbReference type="PANTHER" id="PTHR42855:SF2">
    <property type="entry name" value="DRUG RESISTANCE ABC TRANSPORTER,ATP-BINDING PROTEIN"/>
    <property type="match status" value="1"/>
</dbReference>
<dbReference type="KEGG" id="bko:CKF48_03865"/>
<dbReference type="SUPFAM" id="SSF52540">
    <property type="entry name" value="P-loop containing nucleoside triphosphate hydrolases"/>
    <property type="match status" value="2"/>
</dbReference>
<feature type="domain" description="ABC transporter" evidence="4">
    <location>
        <begin position="3"/>
        <end position="258"/>
    </location>
</feature>
<evidence type="ECO:0000256" key="3">
    <source>
        <dbReference type="SAM" id="Coils"/>
    </source>
</evidence>
<gene>
    <name evidence="5" type="ORF">CKF48_03865</name>
</gene>
<evidence type="ECO:0000256" key="2">
    <source>
        <dbReference type="ARBA" id="ARBA00022840"/>
    </source>
</evidence>
<dbReference type="Gene3D" id="3.40.50.300">
    <property type="entry name" value="P-loop containing nucleotide triphosphate hydrolases"/>
    <property type="match status" value="2"/>
</dbReference>
<dbReference type="PROSITE" id="PS00211">
    <property type="entry name" value="ABC_TRANSPORTER_1"/>
    <property type="match status" value="2"/>
</dbReference>
<keyword evidence="1" id="KW-0547">Nucleotide-binding</keyword>
<sequence>MITSGQNITKLYGGDTVFTNISFDIRNHSRVGIVGRNGSGKSTLLKIMAGVEQPDQGQIHWRKHIVIGYLHQIPEYNESVIALDVVEEAFSNLLEVKRKLTDMEQKLAQSHTSNGVEQLLNEYGKLQDYFMNDGGYEIEGKIKVVINGLGIETLMEKKFQMLSGGEKTKVCLAKELLKKPDLLLLDEPTNHLDLQAVDWLTSFIKDYEGTIVMVSHDRYFLDQTVKMIMDLEDEGLTNYHTNYSDYVKEKESRLLQEFQKYEDQQKKIKKMKESIKRLREWANQANPPNAGLHKKASSMEKALNRMEKIKKPVSHRKLHLHLAAEERSGKDTLVIENMTKSFSGEIVLESIDMHLRFQDRAVLVGENGSGKTTLIKLILQRLLPDEGEVRVGSNCKIGYLAQQIFTERENQEKTVLQLFREIHAVAEGEARGILANFLFYGYAVHKKVKQLSGGERMRLRLAQLMYQNVNFLILDEPTNHLDIESREVLEQALQEFQGTILAVSHDRYFIELLFNQTYILNQRRLSYFNGSFTYAWEKWCNQIQQLAPPIKGAIKKVERESTVKQNIHQTDDIEEELEKLEERLQIIERKMMTGEALSMLQDLQYEKEQCQIELDYLYKKWSASLLEE</sequence>
<feature type="coiled-coil region" evidence="3">
    <location>
        <begin position="563"/>
        <end position="597"/>
    </location>
</feature>
<dbReference type="InterPro" id="IPR003593">
    <property type="entry name" value="AAA+_ATPase"/>
</dbReference>
<protein>
    <submittedName>
        <fullName evidence="5">ABC transporter ATP-binding protein</fullName>
    </submittedName>
</protein>
<dbReference type="InterPro" id="IPR003439">
    <property type="entry name" value="ABC_transporter-like_ATP-bd"/>
</dbReference>
<evidence type="ECO:0000313" key="5">
    <source>
        <dbReference type="EMBL" id="ASV66534.1"/>
    </source>
</evidence>
<name>A0A248TEC9_9BACI</name>
<organism evidence="5 6">
    <name type="scientific">Cytobacillus kochii</name>
    <dbReference type="NCBI Taxonomy" id="859143"/>
    <lineage>
        <taxon>Bacteria</taxon>
        <taxon>Bacillati</taxon>
        <taxon>Bacillota</taxon>
        <taxon>Bacilli</taxon>
        <taxon>Bacillales</taxon>
        <taxon>Bacillaceae</taxon>
        <taxon>Cytobacillus</taxon>
    </lineage>
</organism>
<reference evidence="5 6" key="1">
    <citation type="submission" date="2017-08" db="EMBL/GenBank/DDBJ databases">
        <title>Complete Genome Sequence of Bacillus kochii Oregon-R-modENCODE STRAIN BDGP4, isolated from Drosophila melanogaster gut.</title>
        <authorList>
            <person name="Wan K.H."/>
            <person name="Yu C."/>
            <person name="Park S."/>
            <person name="Hammonds A.S."/>
            <person name="Booth B.W."/>
            <person name="Celniker S.E."/>
        </authorList>
    </citation>
    <scope>NUCLEOTIDE SEQUENCE [LARGE SCALE GENOMIC DNA]</scope>
    <source>
        <strain evidence="5 6">BDGP4</strain>
    </source>
</reference>
<dbReference type="EMBL" id="CP022983">
    <property type="protein sequence ID" value="ASV66534.1"/>
    <property type="molecule type" value="Genomic_DNA"/>
</dbReference>
<dbReference type="PANTHER" id="PTHR42855">
    <property type="entry name" value="ABC TRANSPORTER ATP-BINDING SUBUNIT"/>
    <property type="match status" value="1"/>
</dbReference>
<dbReference type="FunFam" id="3.40.50.300:FF:000011">
    <property type="entry name" value="Putative ABC transporter ATP-binding component"/>
    <property type="match status" value="1"/>
</dbReference>
<dbReference type="Pfam" id="PF00005">
    <property type="entry name" value="ABC_tran"/>
    <property type="match status" value="2"/>
</dbReference>
<keyword evidence="3" id="KW-0175">Coiled coil</keyword>
<dbReference type="GO" id="GO:0005524">
    <property type="term" value="F:ATP binding"/>
    <property type="evidence" value="ECO:0007669"/>
    <property type="project" value="UniProtKB-KW"/>
</dbReference>
<dbReference type="CDD" id="cd03221">
    <property type="entry name" value="ABCF_EF-3"/>
    <property type="match status" value="2"/>
</dbReference>
<dbReference type="FunFam" id="3.40.50.300:FF:001807">
    <property type="entry name" value="ABC transporter ATP-binding protein"/>
    <property type="match status" value="1"/>
</dbReference>
<dbReference type="AlphaFoldDB" id="A0A248TEC9"/>
<dbReference type="OrthoDB" id="9760950at2"/>
<evidence type="ECO:0000313" key="6">
    <source>
        <dbReference type="Proteomes" id="UP000215137"/>
    </source>
</evidence>